<gene>
    <name evidence="4" type="ORF">SAMN05421780_10877</name>
</gene>
<dbReference type="InterPro" id="IPR029058">
    <property type="entry name" value="AB_hydrolase_fold"/>
</dbReference>
<dbReference type="PANTHER" id="PTHR40841:SF2">
    <property type="entry name" value="SIDEROPHORE-DEGRADING ESTERASE (EUROFUNG)"/>
    <property type="match status" value="1"/>
</dbReference>
<dbReference type="GO" id="GO:0016788">
    <property type="term" value="F:hydrolase activity, acting on ester bonds"/>
    <property type="evidence" value="ECO:0007669"/>
    <property type="project" value="TreeGrafter"/>
</dbReference>
<dbReference type="Pfam" id="PF00756">
    <property type="entry name" value="Esterase"/>
    <property type="match status" value="1"/>
</dbReference>
<evidence type="ECO:0000313" key="4">
    <source>
        <dbReference type="EMBL" id="SFC68413.1"/>
    </source>
</evidence>
<keyword evidence="3" id="KW-0732">Signal</keyword>
<organism evidence="4 5">
    <name type="scientific">Flexibacter flexilis DSM 6793</name>
    <dbReference type="NCBI Taxonomy" id="927664"/>
    <lineage>
        <taxon>Bacteria</taxon>
        <taxon>Pseudomonadati</taxon>
        <taxon>Bacteroidota</taxon>
        <taxon>Cytophagia</taxon>
        <taxon>Cytophagales</taxon>
        <taxon>Flexibacteraceae</taxon>
        <taxon>Flexibacter</taxon>
    </lineage>
</organism>
<sequence>MKKRTFLLFFLGLLAFQLNAQLLTKKPFVLGETLEINSVQLGEKRSLNIYLPAGYNPDSARRYPVIYLLDGSAGEDFVHVAGLVQFWNMMQMMPPTIVVGIGNVDRRRDFTYPSTDAQDQKDFPTTGGSAKFIAFLEKELQPSVNQQYKTRGKGMLIGQSLGGLLATEVLLTKSELFDQYVIVSPSLWWDKQSLSQNAAAMFAKQPDSPRQVFVAVGEEGKVMTPLARKLSETLKKSGKKNLSTHFAYMPDEDHATILHLAVYKAFKWFYPAQK</sequence>
<dbReference type="OrthoDB" id="9784036at2"/>
<dbReference type="AlphaFoldDB" id="A0A1I1LDF9"/>
<dbReference type="InterPro" id="IPR000801">
    <property type="entry name" value="Esterase-like"/>
</dbReference>
<reference evidence="4 5" key="1">
    <citation type="submission" date="2016-10" db="EMBL/GenBank/DDBJ databases">
        <authorList>
            <person name="de Groot N.N."/>
        </authorList>
    </citation>
    <scope>NUCLEOTIDE SEQUENCE [LARGE SCALE GENOMIC DNA]</scope>
    <source>
        <strain evidence="4 5">DSM 6793</strain>
    </source>
</reference>
<feature type="chain" id="PRO_5011606286" description="Esterase" evidence="3">
    <location>
        <begin position="21"/>
        <end position="274"/>
    </location>
</feature>
<dbReference type="Proteomes" id="UP000199514">
    <property type="component" value="Unassembled WGS sequence"/>
</dbReference>
<dbReference type="EMBL" id="FOLE01000008">
    <property type="protein sequence ID" value="SFC68413.1"/>
    <property type="molecule type" value="Genomic_DNA"/>
</dbReference>
<evidence type="ECO:0000313" key="5">
    <source>
        <dbReference type="Proteomes" id="UP000199514"/>
    </source>
</evidence>
<dbReference type="STRING" id="927664.SAMN05421780_10877"/>
<dbReference type="SUPFAM" id="SSF53474">
    <property type="entry name" value="alpha/beta-Hydrolases"/>
    <property type="match status" value="1"/>
</dbReference>
<evidence type="ECO:0000256" key="3">
    <source>
        <dbReference type="SAM" id="SignalP"/>
    </source>
</evidence>
<evidence type="ECO:0000256" key="2">
    <source>
        <dbReference type="ARBA" id="ARBA00022801"/>
    </source>
</evidence>
<proteinExistence type="inferred from homology"/>
<protein>
    <recommendedName>
        <fullName evidence="6">Esterase</fullName>
    </recommendedName>
</protein>
<dbReference type="InterPro" id="IPR052558">
    <property type="entry name" value="Siderophore_Hydrolase_D"/>
</dbReference>
<name>A0A1I1LDF9_9BACT</name>
<evidence type="ECO:0008006" key="6">
    <source>
        <dbReference type="Google" id="ProtNLM"/>
    </source>
</evidence>
<evidence type="ECO:0000256" key="1">
    <source>
        <dbReference type="ARBA" id="ARBA00005622"/>
    </source>
</evidence>
<accession>A0A1I1LDF9</accession>
<comment type="similarity">
    <text evidence="1">Belongs to the esterase D family.</text>
</comment>
<dbReference type="PANTHER" id="PTHR40841">
    <property type="entry name" value="SIDEROPHORE TRIACETYLFUSARININE C ESTERASE"/>
    <property type="match status" value="1"/>
</dbReference>
<feature type="signal peptide" evidence="3">
    <location>
        <begin position="1"/>
        <end position="20"/>
    </location>
</feature>
<keyword evidence="5" id="KW-1185">Reference proteome</keyword>
<dbReference type="Gene3D" id="3.40.50.1820">
    <property type="entry name" value="alpha/beta hydrolase"/>
    <property type="match status" value="1"/>
</dbReference>
<keyword evidence="2" id="KW-0378">Hydrolase</keyword>
<dbReference type="RefSeq" id="WP_091513873.1">
    <property type="nucleotide sequence ID" value="NZ_FOLE01000008.1"/>
</dbReference>